<proteinExistence type="predicted"/>
<dbReference type="InterPro" id="IPR011333">
    <property type="entry name" value="SKP1/BTB/POZ_sf"/>
</dbReference>
<dbReference type="Pfam" id="PF00651">
    <property type="entry name" value="BTB"/>
    <property type="match status" value="1"/>
</dbReference>
<comment type="function">
    <text evidence="8">Putative transcription factor required for axon growth and guidance in the central and peripheral nervous systems. Repels CNS axons away from the midline by promoting the expression of the midline repellent sli and its receptor robo.</text>
</comment>
<dbReference type="OrthoDB" id="6418787at2759"/>
<evidence type="ECO:0000256" key="5">
    <source>
        <dbReference type="ARBA" id="ARBA00023015"/>
    </source>
</evidence>
<evidence type="ECO:0000256" key="4">
    <source>
        <dbReference type="ARBA" id="ARBA00022902"/>
    </source>
</evidence>
<dbReference type="GO" id="GO:0035167">
    <property type="term" value="P:larval lymph gland hemopoiesis"/>
    <property type="evidence" value="ECO:0007669"/>
    <property type="project" value="UniProtKB-ARBA"/>
</dbReference>
<dbReference type="Gene3D" id="3.30.710.10">
    <property type="entry name" value="Potassium Channel Kv1.1, Chain A"/>
    <property type="match status" value="1"/>
</dbReference>
<reference evidence="11" key="1">
    <citation type="submission" date="2022-01" db="EMBL/GenBank/DDBJ databases">
        <authorList>
            <person name="King R."/>
        </authorList>
    </citation>
    <scope>NUCLEOTIDE SEQUENCE</scope>
</reference>
<dbReference type="GO" id="GO:0007526">
    <property type="term" value="P:larval somatic muscle development"/>
    <property type="evidence" value="ECO:0007669"/>
    <property type="project" value="UniProtKB-ARBA"/>
</dbReference>
<dbReference type="Proteomes" id="UP001152798">
    <property type="component" value="Chromosome 4"/>
</dbReference>
<organism evidence="11 12">
    <name type="scientific">Nezara viridula</name>
    <name type="common">Southern green stink bug</name>
    <name type="synonym">Cimex viridulus</name>
    <dbReference type="NCBI Taxonomy" id="85310"/>
    <lineage>
        <taxon>Eukaryota</taxon>
        <taxon>Metazoa</taxon>
        <taxon>Ecdysozoa</taxon>
        <taxon>Arthropoda</taxon>
        <taxon>Hexapoda</taxon>
        <taxon>Insecta</taxon>
        <taxon>Pterygota</taxon>
        <taxon>Neoptera</taxon>
        <taxon>Paraneoptera</taxon>
        <taxon>Hemiptera</taxon>
        <taxon>Heteroptera</taxon>
        <taxon>Panheteroptera</taxon>
        <taxon>Pentatomomorpha</taxon>
        <taxon>Pentatomoidea</taxon>
        <taxon>Pentatomidae</taxon>
        <taxon>Pentatominae</taxon>
        <taxon>Nezara</taxon>
    </lineage>
</organism>
<dbReference type="SMART" id="SM00225">
    <property type="entry name" value="BTB"/>
    <property type="match status" value="1"/>
</dbReference>
<keyword evidence="2" id="KW-0217">Developmental protein</keyword>
<gene>
    <name evidence="11" type="ORF">NEZAVI_LOCUS9007</name>
</gene>
<evidence type="ECO:0000256" key="7">
    <source>
        <dbReference type="ARBA" id="ARBA00023242"/>
    </source>
</evidence>
<feature type="compositionally biased region" description="Gly residues" evidence="9">
    <location>
        <begin position="117"/>
        <end position="127"/>
    </location>
</feature>
<dbReference type="GO" id="GO:0045467">
    <property type="term" value="P:R7 cell development"/>
    <property type="evidence" value="ECO:0007669"/>
    <property type="project" value="UniProtKB-ARBA"/>
</dbReference>
<keyword evidence="5" id="KW-0805">Transcription regulation</keyword>
<sequence>MAVSDQFCLRWNDHQNTLMTTFDTLLDSQKLTDVTLFAGGKSLKAHKVVLSACSPYFDKMLEVHDEKNPIIVFNDLSYDQLRAMLEYMYRGEVNVSQEQLDSFLKVAESLKIKGLTDQGGGGDIKGGGTKKKALSTPLTKDRSPAGKRRRPNRRGSESGTESIEEEIKSEPGGLLQPKIELTEDNGGGGVEDLTMEEEEDDDGYYHHQAAGSSRLSDGSVQPPHPPPDIKDFASWEMTNDSFMGAQEISGNNTLNSSQVSKVTSIQLCDKY</sequence>
<accession>A0A9P0HC62</accession>
<dbReference type="GO" id="GO:0008406">
    <property type="term" value="P:gonad development"/>
    <property type="evidence" value="ECO:0007669"/>
    <property type="project" value="UniProtKB-ARBA"/>
</dbReference>
<dbReference type="GO" id="GO:0007464">
    <property type="term" value="P:R3/R4 cell fate commitment"/>
    <property type="evidence" value="ECO:0007669"/>
    <property type="project" value="UniProtKB-ARBA"/>
</dbReference>
<protein>
    <recommendedName>
        <fullName evidence="10">BTB domain-containing protein</fullName>
    </recommendedName>
</protein>
<dbReference type="GO" id="GO:0045476">
    <property type="term" value="P:nurse cell apoptotic process"/>
    <property type="evidence" value="ECO:0007669"/>
    <property type="project" value="UniProtKB-ARBA"/>
</dbReference>
<evidence type="ECO:0000259" key="10">
    <source>
        <dbReference type="PROSITE" id="PS50097"/>
    </source>
</evidence>
<dbReference type="InterPro" id="IPR051095">
    <property type="entry name" value="Dros_DevTransReg"/>
</dbReference>
<feature type="domain" description="BTB" evidence="10">
    <location>
        <begin position="32"/>
        <end position="97"/>
    </location>
</feature>
<dbReference type="CDD" id="cd18315">
    <property type="entry name" value="BTB_POZ_BAB-like"/>
    <property type="match status" value="1"/>
</dbReference>
<comment type="subcellular location">
    <subcellularLocation>
        <location evidence="1">Nucleus</location>
    </subcellularLocation>
</comment>
<feature type="compositionally biased region" description="Acidic residues" evidence="9">
    <location>
        <begin position="193"/>
        <end position="202"/>
    </location>
</feature>
<feature type="region of interest" description="Disordered" evidence="9">
    <location>
        <begin position="117"/>
        <end position="228"/>
    </location>
</feature>
<dbReference type="GO" id="GO:0006357">
    <property type="term" value="P:regulation of transcription by RNA polymerase II"/>
    <property type="evidence" value="ECO:0007669"/>
    <property type="project" value="TreeGrafter"/>
</dbReference>
<evidence type="ECO:0000256" key="6">
    <source>
        <dbReference type="ARBA" id="ARBA00023163"/>
    </source>
</evidence>
<keyword evidence="7" id="KW-0539">Nucleus</keyword>
<dbReference type="PANTHER" id="PTHR23110:SF111">
    <property type="entry name" value="LONGITUDINALS LACKING PROTEIN, ISOFORMS F_I_K_T"/>
    <property type="match status" value="1"/>
</dbReference>
<evidence type="ECO:0000313" key="12">
    <source>
        <dbReference type="Proteomes" id="UP001152798"/>
    </source>
</evidence>
<evidence type="ECO:0000256" key="9">
    <source>
        <dbReference type="SAM" id="MobiDB-lite"/>
    </source>
</evidence>
<dbReference type="PROSITE" id="PS50097">
    <property type="entry name" value="BTB"/>
    <property type="match status" value="1"/>
</dbReference>
<evidence type="ECO:0000256" key="8">
    <source>
        <dbReference type="ARBA" id="ARBA00037382"/>
    </source>
</evidence>
<keyword evidence="6" id="KW-0804">Transcription</keyword>
<dbReference type="GO" id="GO:0048813">
    <property type="term" value="P:dendrite morphogenesis"/>
    <property type="evidence" value="ECO:0007669"/>
    <property type="project" value="UniProtKB-ARBA"/>
</dbReference>
<keyword evidence="12" id="KW-1185">Reference proteome</keyword>
<dbReference type="GO" id="GO:0016199">
    <property type="term" value="P:axon midline choice point recognition"/>
    <property type="evidence" value="ECO:0007669"/>
    <property type="project" value="UniProtKB-ARBA"/>
</dbReference>
<dbReference type="GO" id="GO:0005634">
    <property type="term" value="C:nucleus"/>
    <property type="evidence" value="ECO:0007669"/>
    <property type="project" value="UniProtKB-SubCell"/>
</dbReference>
<evidence type="ECO:0000313" key="11">
    <source>
        <dbReference type="EMBL" id="CAH1399583.1"/>
    </source>
</evidence>
<keyword evidence="4" id="KW-0524">Neurogenesis</keyword>
<evidence type="ECO:0000256" key="1">
    <source>
        <dbReference type="ARBA" id="ARBA00004123"/>
    </source>
</evidence>
<dbReference type="EMBL" id="OV725080">
    <property type="protein sequence ID" value="CAH1399583.1"/>
    <property type="molecule type" value="Genomic_DNA"/>
</dbReference>
<name>A0A9P0HC62_NEZVI</name>
<dbReference type="PANTHER" id="PTHR23110">
    <property type="entry name" value="BTB DOMAIN TRANSCRIPTION FACTOR"/>
    <property type="match status" value="1"/>
</dbReference>
<dbReference type="AlphaFoldDB" id="A0A9P0HC62"/>
<evidence type="ECO:0000256" key="2">
    <source>
        <dbReference type="ARBA" id="ARBA00022473"/>
    </source>
</evidence>
<feature type="compositionally biased region" description="Polar residues" evidence="9">
    <location>
        <begin position="210"/>
        <end position="219"/>
    </location>
</feature>
<dbReference type="InterPro" id="IPR000210">
    <property type="entry name" value="BTB/POZ_dom"/>
</dbReference>
<evidence type="ECO:0000256" key="3">
    <source>
        <dbReference type="ARBA" id="ARBA00022782"/>
    </source>
</evidence>
<dbReference type="SUPFAM" id="SSF54695">
    <property type="entry name" value="POZ domain"/>
    <property type="match status" value="1"/>
</dbReference>
<keyword evidence="3" id="KW-0221">Differentiation</keyword>